<dbReference type="EMBL" id="JAEMGP010000016">
    <property type="protein sequence ID" value="KAG5199311.1"/>
    <property type="molecule type" value="Genomic_DNA"/>
</dbReference>
<organism evidence="2 3">
    <name type="scientific">Ovis aries</name>
    <name type="common">Sheep</name>
    <dbReference type="NCBI Taxonomy" id="9940"/>
    <lineage>
        <taxon>Eukaryota</taxon>
        <taxon>Metazoa</taxon>
        <taxon>Chordata</taxon>
        <taxon>Craniata</taxon>
        <taxon>Vertebrata</taxon>
        <taxon>Euteleostomi</taxon>
        <taxon>Mammalia</taxon>
        <taxon>Eutheria</taxon>
        <taxon>Laurasiatheria</taxon>
        <taxon>Artiodactyla</taxon>
        <taxon>Ruminantia</taxon>
        <taxon>Pecora</taxon>
        <taxon>Bovidae</taxon>
        <taxon>Caprinae</taxon>
        <taxon>Ovis</taxon>
    </lineage>
</organism>
<comment type="caution">
    <text evidence="2">The sequence shown here is derived from an EMBL/GenBank/DDBJ whole genome shotgun (WGS) entry which is preliminary data.</text>
</comment>
<proteinExistence type="predicted"/>
<dbReference type="Proteomes" id="UP000664991">
    <property type="component" value="Unassembled WGS sequence"/>
</dbReference>
<name>A0A835ZSJ1_SHEEP</name>
<protein>
    <submittedName>
        <fullName evidence="2">Uncharacterized protein</fullName>
    </submittedName>
</protein>
<feature type="region of interest" description="Disordered" evidence="1">
    <location>
        <begin position="165"/>
        <end position="187"/>
    </location>
</feature>
<accession>A0A835ZSJ1</accession>
<reference evidence="2 3" key="1">
    <citation type="submission" date="2020-12" db="EMBL/GenBank/DDBJ databases">
        <title>De novo assembly of Tibetan sheep genome.</title>
        <authorList>
            <person name="Li X."/>
        </authorList>
    </citation>
    <scope>NUCLEOTIDE SEQUENCE [LARGE SCALE GENOMIC DNA]</scope>
    <source>
        <tissue evidence="2">Heart</tissue>
    </source>
</reference>
<evidence type="ECO:0000313" key="3">
    <source>
        <dbReference type="Proteomes" id="UP000664991"/>
    </source>
</evidence>
<sequence>MPGASVASRQEGPEKRIRQLAAAAEIDKKKTNQQCTCCLQHISVGRMCAWYCYVSVVNRQFGHRVRSPCTHSPKVGWVWGVRRQPSSWRDSGPRRQPDKETQRLLSTNFVPASVVGAFIIAFDAHDPWAPDGVDVPRGHWLLAAQLVCCGAWRPAALLATGLMPATPDQGDSPDKSSAFTESDHMPR</sequence>
<evidence type="ECO:0000313" key="2">
    <source>
        <dbReference type="EMBL" id="KAG5199311.1"/>
    </source>
</evidence>
<dbReference type="AlphaFoldDB" id="A0A835ZSJ1"/>
<gene>
    <name evidence="2" type="ORF">JEQ12_007011</name>
</gene>
<evidence type="ECO:0000256" key="1">
    <source>
        <dbReference type="SAM" id="MobiDB-lite"/>
    </source>
</evidence>